<reference evidence="1" key="2">
    <citation type="journal article" date="2015" name="Data Brief">
        <title>Shoot transcriptome of the giant reed, Arundo donax.</title>
        <authorList>
            <person name="Barrero R.A."/>
            <person name="Guerrero F.D."/>
            <person name="Moolhuijzen P."/>
            <person name="Goolsby J.A."/>
            <person name="Tidwell J."/>
            <person name="Bellgard S.E."/>
            <person name="Bellgard M.I."/>
        </authorList>
    </citation>
    <scope>NUCLEOTIDE SEQUENCE</scope>
    <source>
        <tissue evidence="1">Shoot tissue taken approximately 20 cm above the soil surface</tissue>
    </source>
</reference>
<sequence length="41" mass="5003">MDIPRIKRIAWLTQIVFKSNRKNELQLSQVKKIIKYFQLLT</sequence>
<accession>A0A0A9GZA7</accession>
<dbReference type="EMBL" id="GBRH01171968">
    <property type="protein sequence ID" value="JAE25928.1"/>
    <property type="molecule type" value="Transcribed_RNA"/>
</dbReference>
<evidence type="ECO:0000313" key="1">
    <source>
        <dbReference type="EMBL" id="JAE25928.1"/>
    </source>
</evidence>
<dbReference type="AlphaFoldDB" id="A0A0A9GZA7"/>
<organism evidence="1">
    <name type="scientific">Arundo donax</name>
    <name type="common">Giant reed</name>
    <name type="synonym">Donax arundinaceus</name>
    <dbReference type="NCBI Taxonomy" id="35708"/>
    <lineage>
        <taxon>Eukaryota</taxon>
        <taxon>Viridiplantae</taxon>
        <taxon>Streptophyta</taxon>
        <taxon>Embryophyta</taxon>
        <taxon>Tracheophyta</taxon>
        <taxon>Spermatophyta</taxon>
        <taxon>Magnoliopsida</taxon>
        <taxon>Liliopsida</taxon>
        <taxon>Poales</taxon>
        <taxon>Poaceae</taxon>
        <taxon>PACMAD clade</taxon>
        <taxon>Arundinoideae</taxon>
        <taxon>Arundineae</taxon>
        <taxon>Arundo</taxon>
    </lineage>
</organism>
<reference evidence="1" key="1">
    <citation type="submission" date="2014-09" db="EMBL/GenBank/DDBJ databases">
        <authorList>
            <person name="Magalhaes I.L.F."/>
            <person name="Oliveira U."/>
            <person name="Santos F.R."/>
            <person name="Vidigal T.H.D.A."/>
            <person name="Brescovit A.D."/>
            <person name="Santos A.J."/>
        </authorList>
    </citation>
    <scope>NUCLEOTIDE SEQUENCE</scope>
    <source>
        <tissue evidence="1">Shoot tissue taken approximately 20 cm above the soil surface</tissue>
    </source>
</reference>
<name>A0A0A9GZA7_ARUDO</name>
<protein>
    <submittedName>
        <fullName evidence="1">Uncharacterized protein</fullName>
    </submittedName>
</protein>
<proteinExistence type="predicted"/>